<keyword evidence="1 4" id="KW-0808">Transferase</keyword>
<comment type="caution">
    <text evidence="4">The sequence shown here is derived from an EMBL/GenBank/DDBJ whole genome shotgun (WGS) entry which is preliminary data.</text>
</comment>
<accession>A0A3S0PEK3</accession>
<keyword evidence="2" id="KW-0012">Acyltransferase</keyword>
<evidence type="ECO:0000259" key="3">
    <source>
        <dbReference type="PROSITE" id="PS51186"/>
    </source>
</evidence>
<evidence type="ECO:0000256" key="2">
    <source>
        <dbReference type="ARBA" id="ARBA00023315"/>
    </source>
</evidence>
<sequence length="165" mass="18671">MSKPILRMRLAHPDDAREVGLLIRRLVRRWIVPDQSLHVGKELLARSSARSLREKIIEGQRFHLAYIDGVLVGVSAMRDDSHLVQFFVSTRFQGFGIGRRLWERTMRDAIRRAGTPRFTLNATRCAVPVYLRLGFRAAGRERPSPMGLVTTPMVLTLPNGRGKGA</sequence>
<dbReference type="EMBL" id="RYZR01000005">
    <property type="protein sequence ID" value="RUL63900.1"/>
    <property type="molecule type" value="Genomic_DNA"/>
</dbReference>
<dbReference type="PANTHER" id="PTHR43877">
    <property type="entry name" value="AMINOALKYLPHOSPHONATE N-ACETYLTRANSFERASE-RELATED-RELATED"/>
    <property type="match status" value="1"/>
</dbReference>
<dbReference type="InterPro" id="IPR000182">
    <property type="entry name" value="GNAT_dom"/>
</dbReference>
<dbReference type="InterPro" id="IPR050832">
    <property type="entry name" value="Bact_Acetyltransf"/>
</dbReference>
<organism evidence="4 5">
    <name type="scientific">Dyella dinghuensis</name>
    <dbReference type="NCBI Taxonomy" id="1920169"/>
    <lineage>
        <taxon>Bacteria</taxon>
        <taxon>Pseudomonadati</taxon>
        <taxon>Pseudomonadota</taxon>
        <taxon>Gammaproteobacteria</taxon>
        <taxon>Lysobacterales</taxon>
        <taxon>Rhodanobacteraceae</taxon>
        <taxon>Dyella</taxon>
    </lineage>
</organism>
<gene>
    <name evidence="4" type="ORF">EKH79_07450</name>
</gene>
<dbReference type="Gene3D" id="3.40.630.30">
    <property type="match status" value="1"/>
</dbReference>
<feature type="domain" description="N-acetyltransferase" evidence="3">
    <location>
        <begin position="21"/>
        <end position="158"/>
    </location>
</feature>
<evidence type="ECO:0000313" key="4">
    <source>
        <dbReference type="EMBL" id="RUL63900.1"/>
    </source>
</evidence>
<dbReference type="CDD" id="cd04301">
    <property type="entry name" value="NAT_SF"/>
    <property type="match status" value="1"/>
</dbReference>
<keyword evidence="5" id="KW-1185">Reference proteome</keyword>
<evidence type="ECO:0000313" key="5">
    <source>
        <dbReference type="Proteomes" id="UP000267077"/>
    </source>
</evidence>
<dbReference type="Pfam" id="PF13673">
    <property type="entry name" value="Acetyltransf_10"/>
    <property type="match status" value="1"/>
</dbReference>
<dbReference type="AlphaFoldDB" id="A0A3S0PEK3"/>
<dbReference type="GO" id="GO:0016747">
    <property type="term" value="F:acyltransferase activity, transferring groups other than amino-acyl groups"/>
    <property type="evidence" value="ECO:0007669"/>
    <property type="project" value="InterPro"/>
</dbReference>
<protein>
    <submittedName>
        <fullName evidence="4">GNAT family N-acetyltransferase</fullName>
    </submittedName>
</protein>
<reference evidence="4 5" key="1">
    <citation type="submission" date="2018-12" db="EMBL/GenBank/DDBJ databases">
        <title>Dyella dinghuensis sp. nov. DHOA06 and Dyella choica sp. nov. 4M-K27, isolated from forest soil.</title>
        <authorList>
            <person name="Qiu L.-H."/>
            <person name="Gao Z.-H."/>
        </authorList>
    </citation>
    <scope>NUCLEOTIDE SEQUENCE [LARGE SCALE GENOMIC DNA]</scope>
    <source>
        <strain evidence="4 5">DHOA06</strain>
    </source>
</reference>
<dbReference type="InterPro" id="IPR016181">
    <property type="entry name" value="Acyl_CoA_acyltransferase"/>
</dbReference>
<dbReference type="Proteomes" id="UP000267077">
    <property type="component" value="Unassembled WGS sequence"/>
</dbReference>
<name>A0A3S0PEK3_9GAMM</name>
<proteinExistence type="predicted"/>
<dbReference type="SUPFAM" id="SSF55729">
    <property type="entry name" value="Acyl-CoA N-acyltransferases (Nat)"/>
    <property type="match status" value="1"/>
</dbReference>
<dbReference type="OrthoDB" id="9789605at2"/>
<evidence type="ECO:0000256" key="1">
    <source>
        <dbReference type="ARBA" id="ARBA00022679"/>
    </source>
</evidence>
<dbReference type="PROSITE" id="PS51186">
    <property type="entry name" value="GNAT"/>
    <property type="match status" value="1"/>
</dbReference>
<dbReference type="RefSeq" id="WP_126673181.1">
    <property type="nucleotide sequence ID" value="NZ_RYZR01000005.1"/>
</dbReference>